<sequence length="522" mass="58024">MAEIESGRTVSNGRQDFAAAMLNSMDPILTIPIYLMTIFAPHYRHALSGRPWAKRLLSALLGGGFGALLLTKSVGRLWGQFLWNGILYFTTTAVRVDVSDDLYMALWWLYSKKRLLVGTNEHHFTSVTSLINTSPADHLHMDLASRGRNGSLVILPKPANQVFHYKGRSFLLGTASQEKACTIRCLGWSPKPIEDLLDDAYEGYRAELGRYSIALYIPSKDTGQWDTSISVSARSLESVETGTLVKTALLVDIDRYLAGKDWYRRRCIPWRRGYLFHGPPGTGKTSLVTALAAHFQLPVYAITFSEWLTDGVLQQLLHRLDDTKCIVLLEDIDSAGLTREGQDLDKTGPTEKTGVLSRPLTSPKRRRRSGVTLSGLLNAIDGIGAPEGHILILTSNYADRLDPALTRPGRVDYRLRFDLATREQAHNIFLRLQASDNPHEARVDMEKVARAFADKIPEAVLSPAEIQDFLLHHRDDPGKAVDEVDDWVQGMLATKAKRQEEVVDADGDNNGSSDEPESTEGS</sequence>
<dbReference type="InterPro" id="IPR003593">
    <property type="entry name" value="AAA+_ATPase"/>
</dbReference>
<dbReference type="InterPro" id="IPR003959">
    <property type="entry name" value="ATPase_AAA_core"/>
</dbReference>
<evidence type="ECO:0000313" key="14">
    <source>
        <dbReference type="EMBL" id="KIW23408.1"/>
    </source>
</evidence>
<dbReference type="InterPro" id="IPR057495">
    <property type="entry name" value="AAA_lid_BCS1"/>
</dbReference>
<dbReference type="Proteomes" id="UP000054466">
    <property type="component" value="Unassembled WGS sequence"/>
</dbReference>
<dbReference type="SUPFAM" id="SSF52540">
    <property type="entry name" value="P-loop containing nucleoside triphosphate hydrolases"/>
    <property type="match status" value="1"/>
</dbReference>
<keyword evidence="6" id="KW-0378">Hydrolase</keyword>
<evidence type="ECO:0000256" key="8">
    <source>
        <dbReference type="ARBA" id="ARBA00022989"/>
    </source>
</evidence>
<protein>
    <recommendedName>
        <fullName evidence="13">AAA+ ATPase domain-containing protein</fullName>
    </recommendedName>
</protein>
<evidence type="ECO:0000256" key="6">
    <source>
        <dbReference type="ARBA" id="ARBA00022801"/>
    </source>
</evidence>
<dbReference type="Pfam" id="PF25426">
    <property type="entry name" value="AAA_lid_BCS1"/>
    <property type="match status" value="1"/>
</dbReference>
<dbReference type="GeneID" id="27350802"/>
<dbReference type="HOGENOM" id="CLU_010189_4_2_1"/>
<evidence type="ECO:0000256" key="5">
    <source>
        <dbReference type="ARBA" id="ARBA00022792"/>
    </source>
</evidence>
<dbReference type="EMBL" id="KN847046">
    <property type="protein sequence ID" value="KIW23408.1"/>
    <property type="molecule type" value="Genomic_DNA"/>
</dbReference>
<keyword evidence="8" id="KW-1133">Transmembrane helix</keyword>
<dbReference type="InterPro" id="IPR027417">
    <property type="entry name" value="P-loop_NTPase"/>
</dbReference>
<dbReference type="GO" id="GO:0005743">
    <property type="term" value="C:mitochondrial inner membrane"/>
    <property type="evidence" value="ECO:0007669"/>
    <property type="project" value="UniProtKB-SubCell"/>
</dbReference>
<dbReference type="STRING" id="569365.A0A0D2BWH0"/>
<comment type="catalytic activity">
    <reaction evidence="11">
        <text>ATP + H2O = ADP + phosphate + H(+)</text>
        <dbReference type="Rhea" id="RHEA:13065"/>
        <dbReference type="ChEBI" id="CHEBI:15377"/>
        <dbReference type="ChEBI" id="CHEBI:15378"/>
        <dbReference type="ChEBI" id="CHEBI:30616"/>
        <dbReference type="ChEBI" id="CHEBI:43474"/>
        <dbReference type="ChEBI" id="CHEBI:456216"/>
    </reaction>
    <physiologicalReaction direction="left-to-right" evidence="11">
        <dbReference type="Rhea" id="RHEA:13066"/>
    </physiologicalReaction>
</comment>
<dbReference type="GO" id="GO:0016887">
    <property type="term" value="F:ATP hydrolysis activity"/>
    <property type="evidence" value="ECO:0007669"/>
    <property type="project" value="InterPro"/>
</dbReference>
<gene>
    <name evidence="14" type="ORF">PV07_11608</name>
</gene>
<evidence type="ECO:0000256" key="10">
    <source>
        <dbReference type="ARBA" id="ARBA00023136"/>
    </source>
</evidence>
<organism evidence="14 15">
    <name type="scientific">Cladophialophora immunda</name>
    <dbReference type="NCBI Taxonomy" id="569365"/>
    <lineage>
        <taxon>Eukaryota</taxon>
        <taxon>Fungi</taxon>
        <taxon>Dikarya</taxon>
        <taxon>Ascomycota</taxon>
        <taxon>Pezizomycotina</taxon>
        <taxon>Eurotiomycetes</taxon>
        <taxon>Chaetothyriomycetidae</taxon>
        <taxon>Chaetothyriales</taxon>
        <taxon>Herpotrichiellaceae</taxon>
        <taxon>Cladophialophora</taxon>
    </lineage>
</organism>
<keyword evidence="4" id="KW-0547">Nucleotide-binding</keyword>
<evidence type="ECO:0000256" key="3">
    <source>
        <dbReference type="ARBA" id="ARBA00022692"/>
    </source>
</evidence>
<dbReference type="AlphaFoldDB" id="A0A0D2BWH0"/>
<keyword evidence="7" id="KW-0067">ATP-binding</keyword>
<feature type="region of interest" description="Disordered" evidence="12">
    <location>
        <begin position="497"/>
        <end position="522"/>
    </location>
</feature>
<evidence type="ECO:0000256" key="1">
    <source>
        <dbReference type="ARBA" id="ARBA00004434"/>
    </source>
</evidence>
<dbReference type="VEuPathDB" id="FungiDB:PV07_11608"/>
<dbReference type="Pfam" id="PF00004">
    <property type="entry name" value="AAA"/>
    <property type="match status" value="1"/>
</dbReference>
<evidence type="ECO:0000256" key="11">
    <source>
        <dbReference type="ARBA" id="ARBA00048778"/>
    </source>
</evidence>
<dbReference type="InterPro" id="IPR050747">
    <property type="entry name" value="Mitochondrial_chaperone_BCS1"/>
</dbReference>
<accession>A0A0D2BWH0</accession>
<evidence type="ECO:0000256" key="9">
    <source>
        <dbReference type="ARBA" id="ARBA00023128"/>
    </source>
</evidence>
<keyword evidence="15" id="KW-1185">Reference proteome</keyword>
<dbReference type="GO" id="GO:0005524">
    <property type="term" value="F:ATP binding"/>
    <property type="evidence" value="ECO:0007669"/>
    <property type="project" value="UniProtKB-KW"/>
</dbReference>
<dbReference type="SMART" id="SM00382">
    <property type="entry name" value="AAA"/>
    <property type="match status" value="1"/>
</dbReference>
<dbReference type="OrthoDB" id="4155662at2759"/>
<evidence type="ECO:0000256" key="4">
    <source>
        <dbReference type="ARBA" id="ARBA00022741"/>
    </source>
</evidence>
<reference evidence="14 15" key="1">
    <citation type="submission" date="2015-01" db="EMBL/GenBank/DDBJ databases">
        <title>The Genome Sequence of Cladophialophora immunda CBS83496.</title>
        <authorList>
            <consortium name="The Broad Institute Genomics Platform"/>
            <person name="Cuomo C."/>
            <person name="de Hoog S."/>
            <person name="Gorbushina A."/>
            <person name="Stielow B."/>
            <person name="Teixiera M."/>
            <person name="Abouelleil A."/>
            <person name="Chapman S.B."/>
            <person name="Priest M."/>
            <person name="Young S.K."/>
            <person name="Wortman J."/>
            <person name="Nusbaum C."/>
            <person name="Birren B."/>
        </authorList>
    </citation>
    <scope>NUCLEOTIDE SEQUENCE [LARGE SCALE GENOMIC DNA]</scope>
    <source>
        <strain evidence="14 15">CBS 83496</strain>
    </source>
</reference>
<feature type="region of interest" description="Disordered" evidence="12">
    <location>
        <begin position="339"/>
        <end position="367"/>
    </location>
</feature>
<evidence type="ECO:0000256" key="12">
    <source>
        <dbReference type="SAM" id="MobiDB-lite"/>
    </source>
</evidence>
<evidence type="ECO:0000313" key="15">
    <source>
        <dbReference type="Proteomes" id="UP000054466"/>
    </source>
</evidence>
<feature type="compositionally biased region" description="Basic and acidic residues" evidence="12">
    <location>
        <begin position="340"/>
        <end position="349"/>
    </location>
</feature>
<dbReference type="RefSeq" id="XP_016243624.1">
    <property type="nucleotide sequence ID" value="XM_016399062.1"/>
</dbReference>
<name>A0A0D2BWH0_9EURO</name>
<evidence type="ECO:0000256" key="7">
    <source>
        <dbReference type="ARBA" id="ARBA00022840"/>
    </source>
</evidence>
<evidence type="ECO:0000256" key="2">
    <source>
        <dbReference type="ARBA" id="ARBA00007448"/>
    </source>
</evidence>
<keyword evidence="3" id="KW-0812">Transmembrane</keyword>
<comment type="subcellular location">
    <subcellularLocation>
        <location evidence="1">Mitochondrion inner membrane</location>
        <topology evidence="1">Single-pass membrane protein</topology>
    </subcellularLocation>
</comment>
<evidence type="ECO:0000259" key="13">
    <source>
        <dbReference type="SMART" id="SM00382"/>
    </source>
</evidence>
<dbReference type="InterPro" id="IPR014851">
    <property type="entry name" value="BCS1_N"/>
</dbReference>
<proteinExistence type="inferred from homology"/>
<keyword evidence="10" id="KW-0472">Membrane</keyword>
<keyword evidence="5" id="KW-0999">Mitochondrion inner membrane</keyword>
<feature type="domain" description="AAA+ ATPase" evidence="13">
    <location>
        <begin position="270"/>
        <end position="421"/>
    </location>
</feature>
<dbReference type="PANTHER" id="PTHR23070">
    <property type="entry name" value="BCS1 AAA-TYPE ATPASE"/>
    <property type="match status" value="1"/>
</dbReference>
<keyword evidence="9" id="KW-0496">Mitochondrion</keyword>
<comment type="similarity">
    <text evidence="2">Belongs to the AAA ATPase family. BCS1 subfamily.</text>
</comment>
<dbReference type="Pfam" id="PF08740">
    <property type="entry name" value="BCS1_N"/>
    <property type="match status" value="1"/>
</dbReference>
<dbReference type="Gene3D" id="3.40.50.300">
    <property type="entry name" value="P-loop containing nucleotide triphosphate hydrolases"/>
    <property type="match status" value="1"/>
</dbReference>